<dbReference type="InterPro" id="IPR008920">
    <property type="entry name" value="TF_FadR/GntR_C"/>
</dbReference>
<dbReference type="InterPro" id="IPR036388">
    <property type="entry name" value="WH-like_DNA-bd_sf"/>
</dbReference>
<dbReference type="SUPFAM" id="SSF46785">
    <property type="entry name" value="Winged helix' DNA-binding domain"/>
    <property type="match status" value="1"/>
</dbReference>
<evidence type="ECO:0000259" key="4">
    <source>
        <dbReference type="PROSITE" id="PS50949"/>
    </source>
</evidence>
<dbReference type="PANTHER" id="PTHR43537:SF5">
    <property type="entry name" value="UXU OPERON TRANSCRIPTIONAL REGULATOR"/>
    <property type="match status" value="1"/>
</dbReference>
<evidence type="ECO:0000313" key="5">
    <source>
        <dbReference type="EMBL" id="BAU94736.1"/>
    </source>
</evidence>
<evidence type="ECO:0000256" key="2">
    <source>
        <dbReference type="ARBA" id="ARBA00023125"/>
    </source>
</evidence>
<dbReference type="InterPro" id="IPR036390">
    <property type="entry name" value="WH_DNA-bd_sf"/>
</dbReference>
<dbReference type="Gene3D" id="1.20.120.530">
    <property type="entry name" value="GntR ligand-binding domain-like"/>
    <property type="match status" value="1"/>
</dbReference>
<dbReference type="RefSeq" id="WP_096454023.1">
    <property type="nucleotide sequence ID" value="NZ_AP017369.1"/>
</dbReference>
<keyword evidence="3" id="KW-0804">Transcription</keyword>
<dbReference type="Pfam" id="PF00392">
    <property type="entry name" value="GntR"/>
    <property type="match status" value="1"/>
</dbReference>
<feature type="domain" description="HTH gntR-type" evidence="4">
    <location>
        <begin position="3"/>
        <end position="71"/>
    </location>
</feature>
<evidence type="ECO:0000256" key="1">
    <source>
        <dbReference type="ARBA" id="ARBA00023015"/>
    </source>
</evidence>
<name>A0A160PN20_9CORY</name>
<dbReference type="AlphaFoldDB" id="A0A160PN20"/>
<dbReference type="Pfam" id="PF07729">
    <property type="entry name" value="FCD"/>
    <property type="match status" value="1"/>
</dbReference>
<organism evidence="5 6">
    <name type="scientific">Corynebacterium suranareeae</name>
    <dbReference type="NCBI Taxonomy" id="2506452"/>
    <lineage>
        <taxon>Bacteria</taxon>
        <taxon>Bacillati</taxon>
        <taxon>Actinomycetota</taxon>
        <taxon>Actinomycetes</taxon>
        <taxon>Mycobacteriales</taxon>
        <taxon>Corynebacteriaceae</taxon>
        <taxon>Corynebacterium</taxon>
    </lineage>
</organism>
<dbReference type="GO" id="GO:0003677">
    <property type="term" value="F:DNA binding"/>
    <property type="evidence" value="ECO:0007669"/>
    <property type="project" value="UniProtKB-KW"/>
</dbReference>
<dbReference type="Gene3D" id="1.10.10.10">
    <property type="entry name" value="Winged helix-like DNA-binding domain superfamily/Winged helix DNA-binding domain"/>
    <property type="match status" value="1"/>
</dbReference>
<protein>
    <submittedName>
        <fullName evidence="5">GntR family transcriptional regulator</fullName>
    </submittedName>
</protein>
<keyword evidence="6" id="KW-1185">Reference proteome</keyword>
<dbReference type="InterPro" id="IPR011711">
    <property type="entry name" value="GntR_C"/>
</dbReference>
<proteinExistence type="predicted"/>
<dbReference type="Proteomes" id="UP000218244">
    <property type="component" value="Chromosome"/>
</dbReference>
<evidence type="ECO:0000256" key="3">
    <source>
        <dbReference type="ARBA" id="ARBA00023163"/>
    </source>
</evidence>
<evidence type="ECO:0000313" key="6">
    <source>
        <dbReference type="Proteomes" id="UP000218244"/>
    </source>
</evidence>
<dbReference type="SMART" id="SM00345">
    <property type="entry name" value="HTH_GNTR"/>
    <property type="match status" value="1"/>
</dbReference>
<reference evidence="5 6" key="1">
    <citation type="submission" date="2016-02" db="EMBL/GenBank/DDBJ databases">
        <title>Corynebacterium glutamicum N24 whole genome sequencing project.</title>
        <authorList>
            <person name="Matsutani M."/>
            <person name="Nangtapong N."/>
            <person name="Yakushi T."/>
            <person name="Matsushita K."/>
        </authorList>
    </citation>
    <scope>NUCLEOTIDE SEQUENCE [LARGE SCALE GENOMIC DNA]</scope>
    <source>
        <strain evidence="5 6">N24</strain>
    </source>
</reference>
<dbReference type="SMART" id="SM00895">
    <property type="entry name" value="FCD"/>
    <property type="match status" value="1"/>
</dbReference>
<gene>
    <name evidence="5" type="ORF">N24_0474</name>
</gene>
<dbReference type="PRINTS" id="PR00035">
    <property type="entry name" value="HTHGNTR"/>
</dbReference>
<dbReference type="KEGG" id="csur:N24_0474"/>
<sequence length="230" mass="25435">MRKDLVTRGIDRMLDGIADGDFVVGQALPAEADLAAYLEVSRPTMREVIRILADRGIVEVKHGRGTYLVPQSQWRSVETLIGMVSRNMGEREVGDHLVEIRRMIEVGSCGHAAARATEGDVVEMRRQVERYEAASEAGLAAECRDADMAFHQQIFLSTKNPFLTAIIQPLNAALSASRELTSSIPEVRERAAWHHRQILAAIEAGDQEGAKNAMRAHMDQTSGDIDKFLD</sequence>
<keyword evidence="1" id="KW-0805">Transcription regulation</keyword>
<dbReference type="PANTHER" id="PTHR43537">
    <property type="entry name" value="TRANSCRIPTIONAL REGULATOR, GNTR FAMILY"/>
    <property type="match status" value="1"/>
</dbReference>
<dbReference type="SUPFAM" id="SSF48008">
    <property type="entry name" value="GntR ligand-binding domain-like"/>
    <property type="match status" value="1"/>
</dbReference>
<dbReference type="PROSITE" id="PS50949">
    <property type="entry name" value="HTH_GNTR"/>
    <property type="match status" value="1"/>
</dbReference>
<accession>A0A160PN20</accession>
<dbReference type="CDD" id="cd07377">
    <property type="entry name" value="WHTH_GntR"/>
    <property type="match status" value="1"/>
</dbReference>
<dbReference type="InterPro" id="IPR000524">
    <property type="entry name" value="Tscrpt_reg_HTH_GntR"/>
</dbReference>
<dbReference type="GO" id="GO:0003700">
    <property type="term" value="F:DNA-binding transcription factor activity"/>
    <property type="evidence" value="ECO:0007669"/>
    <property type="project" value="InterPro"/>
</dbReference>
<keyword evidence="2" id="KW-0238">DNA-binding</keyword>
<dbReference type="EMBL" id="AP017369">
    <property type="protein sequence ID" value="BAU94736.1"/>
    <property type="molecule type" value="Genomic_DNA"/>
</dbReference>